<proteinExistence type="predicted"/>
<keyword evidence="2" id="KW-1185">Reference proteome</keyword>
<evidence type="ECO:0000313" key="1">
    <source>
        <dbReference type="EMBL" id="CAI9275956.1"/>
    </source>
</evidence>
<gene>
    <name evidence="1" type="ORF">LSALG_LOCUS15972</name>
</gene>
<accession>A0AA35YL70</accession>
<organism evidence="1 2">
    <name type="scientific">Lactuca saligna</name>
    <name type="common">Willowleaf lettuce</name>
    <dbReference type="NCBI Taxonomy" id="75948"/>
    <lineage>
        <taxon>Eukaryota</taxon>
        <taxon>Viridiplantae</taxon>
        <taxon>Streptophyta</taxon>
        <taxon>Embryophyta</taxon>
        <taxon>Tracheophyta</taxon>
        <taxon>Spermatophyta</taxon>
        <taxon>Magnoliopsida</taxon>
        <taxon>eudicotyledons</taxon>
        <taxon>Gunneridae</taxon>
        <taxon>Pentapetalae</taxon>
        <taxon>asterids</taxon>
        <taxon>campanulids</taxon>
        <taxon>Asterales</taxon>
        <taxon>Asteraceae</taxon>
        <taxon>Cichorioideae</taxon>
        <taxon>Cichorieae</taxon>
        <taxon>Lactucinae</taxon>
        <taxon>Lactuca</taxon>
    </lineage>
</organism>
<protein>
    <submittedName>
        <fullName evidence="1">Uncharacterized protein</fullName>
    </submittedName>
</protein>
<evidence type="ECO:0000313" key="2">
    <source>
        <dbReference type="Proteomes" id="UP001177003"/>
    </source>
</evidence>
<reference evidence="1" key="1">
    <citation type="submission" date="2023-04" db="EMBL/GenBank/DDBJ databases">
        <authorList>
            <person name="Vijverberg K."/>
            <person name="Xiong W."/>
            <person name="Schranz E."/>
        </authorList>
    </citation>
    <scope>NUCLEOTIDE SEQUENCE</scope>
</reference>
<dbReference type="EMBL" id="OX465079">
    <property type="protein sequence ID" value="CAI9275956.1"/>
    <property type="molecule type" value="Genomic_DNA"/>
</dbReference>
<dbReference type="Proteomes" id="UP001177003">
    <property type="component" value="Chromosome 3"/>
</dbReference>
<name>A0AA35YL70_LACSI</name>
<sequence>MIGYLCSRFVVKDAQKYKPIIPHLKWMIKCYILEIVKMDVDITSIMKKSPILKPKEQPKDIQNLNVGVIWNKHWRIIYKRKEDEDIHKCMCFLMDKHLYSMNVLKLIISLAEANKENYDADIKCISDMIRWYLSI</sequence>
<dbReference type="AlphaFoldDB" id="A0AA35YL70"/>